<sequence length="130" mass="15190">MIFILFVDCPYTVRVPFCIKRASSALLLPAHYKAVYDQYTNGIRLKYGWHMSRTRLLITPASIRNSYHLFQHGKCADSLNVITNLKNLQRINDLCVDFIKILVADTIWRQDVNDIAQWPHQDSFIHEIVI</sequence>
<protein>
    <submittedName>
        <fullName evidence="1">Uncharacterized protein</fullName>
    </submittedName>
</protein>
<name>A0A521FGG5_9SPHI</name>
<accession>A0A521FGG5</accession>
<evidence type="ECO:0000313" key="2">
    <source>
        <dbReference type="Proteomes" id="UP000320300"/>
    </source>
</evidence>
<keyword evidence="2" id="KW-1185">Reference proteome</keyword>
<gene>
    <name evidence="1" type="ORF">SAMN06265348_11256</name>
</gene>
<dbReference type="Proteomes" id="UP000320300">
    <property type="component" value="Unassembled WGS sequence"/>
</dbReference>
<dbReference type="AlphaFoldDB" id="A0A521FGG5"/>
<proteinExistence type="predicted"/>
<evidence type="ECO:0000313" key="1">
    <source>
        <dbReference type="EMBL" id="SMO95239.1"/>
    </source>
</evidence>
<dbReference type="EMBL" id="FXTN01000012">
    <property type="protein sequence ID" value="SMO95239.1"/>
    <property type="molecule type" value="Genomic_DNA"/>
</dbReference>
<organism evidence="1 2">
    <name type="scientific">Pedobacter westerhofensis</name>
    <dbReference type="NCBI Taxonomy" id="425512"/>
    <lineage>
        <taxon>Bacteria</taxon>
        <taxon>Pseudomonadati</taxon>
        <taxon>Bacteroidota</taxon>
        <taxon>Sphingobacteriia</taxon>
        <taxon>Sphingobacteriales</taxon>
        <taxon>Sphingobacteriaceae</taxon>
        <taxon>Pedobacter</taxon>
    </lineage>
</organism>
<reference evidence="1 2" key="1">
    <citation type="submission" date="2017-05" db="EMBL/GenBank/DDBJ databases">
        <authorList>
            <person name="Varghese N."/>
            <person name="Submissions S."/>
        </authorList>
    </citation>
    <scope>NUCLEOTIDE SEQUENCE [LARGE SCALE GENOMIC DNA]</scope>
    <source>
        <strain evidence="1 2">DSM 19036</strain>
    </source>
</reference>